<sequence length="125" mass="14525">MKVSCRSKSRWFPNLAKCKICPTGHFDYQTRQCDPAHVGMTVEFFINSIVIVEQDTIVDVIEDFGFAVDDTSSNTDDPKLCFLHTTYEDKWSWENRIFSPPSDNDPWEDNHVDWSTPPIFDIDET</sequence>
<accession>A0AAV1CYP0</accession>
<dbReference type="EMBL" id="OX459120">
    <property type="protein sequence ID" value="CAI9099834.1"/>
    <property type="molecule type" value="Genomic_DNA"/>
</dbReference>
<name>A0AAV1CYP0_OLDCO</name>
<organism evidence="1 2">
    <name type="scientific">Oldenlandia corymbosa var. corymbosa</name>
    <dbReference type="NCBI Taxonomy" id="529605"/>
    <lineage>
        <taxon>Eukaryota</taxon>
        <taxon>Viridiplantae</taxon>
        <taxon>Streptophyta</taxon>
        <taxon>Embryophyta</taxon>
        <taxon>Tracheophyta</taxon>
        <taxon>Spermatophyta</taxon>
        <taxon>Magnoliopsida</taxon>
        <taxon>eudicotyledons</taxon>
        <taxon>Gunneridae</taxon>
        <taxon>Pentapetalae</taxon>
        <taxon>asterids</taxon>
        <taxon>lamiids</taxon>
        <taxon>Gentianales</taxon>
        <taxon>Rubiaceae</taxon>
        <taxon>Rubioideae</taxon>
        <taxon>Spermacoceae</taxon>
        <taxon>Hedyotis-Oldenlandia complex</taxon>
        <taxon>Oldenlandia</taxon>
    </lineage>
</organism>
<gene>
    <name evidence="1" type="ORF">OLC1_LOCUS9774</name>
</gene>
<protein>
    <submittedName>
        <fullName evidence="1">OLC1v1036716C1</fullName>
    </submittedName>
</protein>
<dbReference type="AlphaFoldDB" id="A0AAV1CYP0"/>
<proteinExistence type="predicted"/>
<reference evidence="1" key="1">
    <citation type="submission" date="2023-03" db="EMBL/GenBank/DDBJ databases">
        <authorList>
            <person name="Julca I."/>
        </authorList>
    </citation>
    <scope>NUCLEOTIDE SEQUENCE</scope>
</reference>
<evidence type="ECO:0000313" key="1">
    <source>
        <dbReference type="EMBL" id="CAI9099834.1"/>
    </source>
</evidence>
<evidence type="ECO:0000313" key="2">
    <source>
        <dbReference type="Proteomes" id="UP001161247"/>
    </source>
</evidence>
<keyword evidence="2" id="KW-1185">Reference proteome</keyword>
<dbReference type="Proteomes" id="UP001161247">
    <property type="component" value="Chromosome 3"/>
</dbReference>